<keyword evidence="6" id="KW-0675">Receptor</keyword>
<evidence type="ECO:0000259" key="10">
    <source>
        <dbReference type="PROSITE" id="PS50262"/>
    </source>
</evidence>
<dbReference type="Pfam" id="PF00001">
    <property type="entry name" value="7tm_1"/>
    <property type="match status" value="1"/>
</dbReference>
<evidence type="ECO:0000256" key="8">
    <source>
        <dbReference type="SAM" id="Phobius"/>
    </source>
</evidence>
<dbReference type="OMA" id="YETARYF"/>
<dbReference type="AlphaFoldDB" id="R7UTR9"/>
<sequence length="170" mass="18482">MGIGIVMTCCLFGLSAVGCIEDNSTVNKTDDPNVSLFECRDGLEYDMCMYLENLTQVEGGWEDDGAFIPTITTFAFTFCVGITGNLLVLFALLGDRKARNVTSSFLVSLAIADLVFLCICVPYEVGIKMRKEWVAGEAVCKLFGFIEMLSAAASVLNLTAVSVERVRDQS</sequence>
<dbReference type="EMBL" id="AMQN01006184">
    <property type="status" value="NOT_ANNOTATED_CDS"/>
    <property type="molecule type" value="Genomic_DNA"/>
</dbReference>
<evidence type="ECO:0000256" key="6">
    <source>
        <dbReference type="ARBA" id="ARBA00023170"/>
    </source>
</evidence>
<dbReference type="EnsemblMetazoa" id="CapteT201974">
    <property type="protein sequence ID" value="CapteP201974"/>
    <property type="gene ID" value="CapteG201974"/>
</dbReference>
<keyword evidence="2 8" id="KW-0812">Transmembrane</keyword>
<dbReference type="GO" id="GO:0004930">
    <property type="term" value="F:G protein-coupled receptor activity"/>
    <property type="evidence" value="ECO:0007669"/>
    <property type="project" value="UniProtKB-KW"/>
</dbReference>
<reference evidence="11 13" key="2">
    <citation type="journal article" date="2013" name="Nature">
        <title>Insights into bilaterian evolution from three spiralian genomes.</title>
        <authorList>
            <person name="Simakov O."/>
            <person name="Marletaz F."/>
            <person name="Cho S.J."/>
            <person name="Edsinger-Gonzales E."/>
            <person name="Havlak P."/>
            <person name="Hellsten U."/>
            <person name="Kuo D.H."/>
            <person name="Larsson T."/>
            <person name="Lv J."/>
            <person name="Arendt D."/>
            <person name="Savage R."/>
            <person name="Osoegawa K."/>
            <person name="de Jong P."/>
            <person name="Grimwood J."/>
            <person name="Chapman J.A."/>
            <person name="Shapiro H."/>
            <person name="Aerts A."/>
            <person name="Otillar R.P."/>
            <person name="Terry A.Y."/>
            <person name="Boore J.L."/>
            <person name="Grigoriev I.V."/>
            <person name="Lindberg D.R."/>
            <person name="Seaver E.C."/>
            <person name="Weisblat D.A."/>
            <person name="Putnam N.H."/>
            <person name="Rokhsar D.S."/>
        </authorList>
    </citation>
    <scope>NUCLEOTIDE SEQUENCE</scope>
    <source>
        <strain evidence="11 13">I ESC-2004</strain>
    </source>
</reference>
<evidence type="ECO:0000256" key="9">
    <source>
        <dbReference type="SAM" id="SignalP"/>
    </source>
</evidence>
<feature type="signal peptide" evidence="9">
    <location>
        <begin position="1"/>
        <end position="19"/>
    </location>
</feature>
<evidence type="ECO:0000256" key="2">
    <source>
        <dbReference type="ARBA" id="ARBA00022692"/>
    </source>
</evidence>
<dbReference type="EMBL" id="KB297790">
    <property type="protein sequence ID" value="ELU09924.1"/>
    <property type="molecule type" value="Genomic_DNA"/>
</dbReference>
<evidence type="ECO:0000313" key="13">
    <source>
        <dbReference type="Proteomes" id="UP000014760"/>
    </source>
</evidence>
<keyword evidence="4" id="KW-0297">G-protein coupled receptor</keyword>
<keyword evidence="5 8" id="KW-0472">Membrane</keyword>
<feature type="transmembrane region" description="Helical" evidence="8">
    <location>
        <begin position="105"/>
        <end position="125"/>
    </location>
</feature>
<dbReference type="InterPro" id="IPR000276">
    <property type="entry name" value="GPCR_Rhodpsn"/>
</dbReference>
<evidence type="ECO:0000256" key="1">
    <source>
        <dbReference type="ARBA" id="ARBA00004141"/>
    </source>
</evidence>
<evidence type="ECO:0000256" key="5">
    <source>
        <dbReference type="ARBA" id="ARBA00023136"/>
    </source>
</evidence>
<keyword evidence="9" id="KW-0732">Signal</keyword>
<gene>
    <name evidence="11" type="ORF">CAPTEDRAFT_201974</name>
</gene>
<keyword evidence="3 8" id="KW-1133">Transmembrane helix</keyword>
<dbReference type="PANTHER" id="PTHR45695:SF9">
    <property type="entry name" value="LEUCOKININ RECEPTOR"/>
    <property type="match status" value="1"/>
</dbReference>
<keyword evidence="13" id="KW-1185">Reference proteome</keyword>
<evidence type="ECO:0000313" key="11">
    <source>
        <dbReference type="EMBL" id="ELU09924.1"/>
    </source>
</evidence>
<dbReference type="OrthoDB" id="2132067at2759"/>
<protein>
    <recommendedName>
        <fullName evidence="10">G-protein coupled receptors family 1 profile domain-containing protein</fullName>
    </recommendedName>
</protein>
<reference evidence="12" key="3">
    <citation type="submission" date="2015-06" db="UniProtKB">
        <authorList>
            <consortium name="EnsemblMetazoa"/>
        </authorList>
    </citation>
    <scope>IDENTIFICATION</scope>
</reference>
<dbReference type="Gene3D" id="1.20.1070.10">
    <property type="entry name" value="Rhodopsin 7-helix transmembrane proteins"/>
    <property type="match status" value="1"/>
</dbReference>
<evidence type="ECO:0000256" key="3">
    <source>
        <dbReference type="ARBA" id="ARBA00022989"/>
    </source>
</evidence>
<organism evidence="11">
    <name type="scientific">Capitella teleta</name>
    <name type="common">Polychaete worm</name>
    <dbReference type="NCBI Taxonomy" id="283909"/>
    <lineage>
        <taxon>Eukaryota</taxon>
        <taxon>Metazoa</taxon>
        <taxon>Spiralia</taxon>
        <taxon>Lophotrochozoa</taxon>
        <taxon>Annelida</taxon>
        <taxon>Polychaeta</taxon>
        <taxon>Sedentaria</taxon>
        <taxon>Scolecida</taxon>
        <taxon>Capitellidae</taxon>
        <taxon>Capitella</taxon>
    </lineage>
</organism>
<name>R7UTR9_CAPTE</name>
<proteinExistence type="predicted"/>
<evidence type="ECO:0000256" key="7">
    <source>
        <dbReference type="ARBA" id="ARBA00023224"/>
    </source>
</evidence>
<feature type="domain" description="G-protein coupled receptors family 1 profile" evidence="10">
    <location>
        <begin position="84"/>
        <end position="170"/>
    </location>
</feature>
<evidence type="ECO:0000313" key="12">
    <source>
        <dbReference type="EnsemblMetazoa" id="CapteP201974"/>
    </source>
</evidence>
<dbReference type="GO" id="GO:0005886">
    <property type="term" value="C:plasma membrane"/>
    <property type="evidence" value="ECO:0007669"/>
    <property type="project" value="TreeGrafter"/>
</dbReference>
<dbReference type="HOGENOM" id="CLU_1572075_0_0_1"/>
<dbReference type="Proteomes" id="UP000014760">
    <property type="component" value="Unassembled WGS sequence"/>
</dbReference>
<dbReference type="PROSITE" id="PS50262">
    <property type="entry name" value="G_PROTEIN_RECEP_F1_2"/>
    <property type="match status" value="1"/>
</dbReference>
<dbReference type="STRING" id="283909.R7UTR9"/>
<dbReference type="PANTHER" id="PTHR45695">
    <property type="entry name" value="LEUCOKININ RECEPTOR-RELATED"/>
    <property type="match status" value="1"/>
</dbReference>
<accession>R7UTR9</accession>
<feature type="transmembrane region" description="Helical" evidence="8">
    <location>
        <begin position="66"/>
        <end position="93"/>
    </location>
</feature>
<dbReference type="InterPro" id="IPR017452">
    <property type="entry name" value="GPCR_Rhodpsn_7TM"/>
</dbReference>
<feature type="transmembrane region" description="Helical" evidence="8">
    <location>
        <begin position="145"/>
        <end position="163"/>
    </location>
</feature>
<dbReference type="PRINTS" id="PR00237">
    <property type="entry name" value="GPCRRHODOPSN"/>
</dbReference>
<keyword evidence="7" id="KW-0807">Transducer</keyword>
<feature type="chain" id="PRO_5008788418" description="G-protein coupled receptors family 1 profile domain-containing protein" evidence="9">
    <location>
        <begin position="20"/>
        <end position="170"/>
    </location>
</feature>
<evidence type="ECO:0000256" key="4">
    <source>
        <dbReference type="ARBA" id="ARBA00023040"/>
    </source>
</evidence>
<comment type="subcellular location">
    <subcellularLocation>
        <location evidence="1">Membrane</location>
        <topology evidence="1">Multi-pass membrane protein</topology>
    </subcellularLocation>
</comment>
<reference evidence="13" key="1">
    <citation type="submission" date="2012-12" db="EMBL/GenBank/DDBJ databases">
        <authorList>
            <person name="Hellsten U."/>
            <person name="Grimwood J."/>
            <person name="Chapman J.A."/>
            <person name="Shapiro H."/>
            <person name="Aerts A."/>
            <person name="Otillar R.P."/>
            <person name="Terry A.Y."/>
            <person name="Boore J.L."/>
            <person name="Simakov O."/>
            <person name="Marletaz F."/>
            <person name="Cho S.-J."/>
            <person name="Edsinger-Gonzales E."/>
            <person name="Havlak P."/>
            <person name="Kuo D.-H."/>
            <person name="Larsson T."/>
            <person name="Lv J."/>
            <person name="Arendt D."/>
            <person name="Savage R."/>
            <person name="Osoegawa K."/>
            <person name="de Jong P."/>
            <person name="Lindberg D.R."/>
            <person name="Seaver E.C."/>
            <person name="Weisblat D.A."/>
            <person name="Putnam N.H."/>
            <person name="Grigoriev I.V."/>
            <person name="Rokhsar D.S."/>
        </authorList>
    </citation>
    <scope>NUCLEOTIDE SEQUENCE</scope>
    <source>
        <strain evidence="13">I ESC-2004</strain>
    </source>
</reference>
<dbReference type="SUPFAM" id="SSF81321">
    <property type="entry name" value="Family A G protein-coupled receptor-like"/>
    <property type="match status" value="1"/>
</dbReference>